<reference evidence="3 4" key="1">
    <citation type="submission" date="2021-01" db="EMBL/GenBank/DDBJ databases">
        <title>Genomic Encyclopedia of Type Strains, Phase IV (KMG-IV): sequencing the most valuable type-strain genomes for metagenomic binning, comparative biology and taxonomic classification.</title>
        <authorList>
            <person name="Goeker M."/>
        </authorList>
    </citation>
    <scope>NUCLEOTIDE SEQUENCE [LARGE SCALE GENOMIC DNA]</scope>
    <source>
        <strain evidence="3 4">DSM 23711</strain>
    </source>
</reference>
<feature type="transmembrane region" description="Helical" evidence="1">
    <location>
        <begin position="173"/>
        <end position="192"/>
    </location>
</feature>
<keyword evidence="1" id="KW-0812">Transmembrane</keyword>
<dbReference type="CDD" id="cd00077">
    <property type="entry name" value="HDc"/>
    <property type="match status" value="1"/>
</dbReference>
<dbReference type="SUPFAM" id="SSF109604">
    <property type="entry name" value="HD-domain/PDEase-like"/>
    <property type="match status" value="1"/>
</dbReference>
<feature type="domain" description="HD-GYP" evidence="2">
    <location>
        <begin position="273"/>
        <end position="468"/>
    </location>
</feature>
<dbReference type="PANTHER" id="PTHR43155:SF2">
    <property type="entry name" value="CYCLIC DI-GMP PHOSPHODIESTERASE PA4108"/>
    <property type="match status" value="1"/>
</dbReference>
<keyword evidence="1" id="KW-0472">Membrane</keyword>
<evidence type="ECO:0000256" key="1">
    <source>
        <dbReference type="SAM" id="Phobius"/>
    </source>
</evidence>
<feature type="transmembrane region" description="Helical" evidence="1">
    <location>
        <begin position="7"/>
        <end position="26"/>
    </location>
</feature>
<dbReference type="InterPro" id="IPR006675">
    <property type="entry name" value="HDIG_dom"/>
</dbReference>
<evidence type="ECO:0000313" key="4">
    <source>
        <dbReference type="Proteomes" id="UP001296943"/>
    </source>
</evidence>
<dbReference type="Proteomes" id="UP001296943">
    <property type="component" value="Unassembled WGS sequence"/>
</dbReference>
<evidence type="ECO:0000313" key="3">
    <source>
        <dbReference type="EMBL" id="MBM7573367.1"/>
    </source>
</evidence>
<gene>
    <name evidence="3" type="ORF">JOC48_003929</name>
</gene>
<dbReference type="InterPro" id="IPR003607">
    <property type="entry name" value="HD/PDEase_dom"/>
</dbReference>
<keyword evidence="4" id="KW-1185">Reference proteome</keyword>
<protein>
    <submittedName>
        <fullName evidence="3">Nucleotidyltransferase with HDIG domain</fullName>
    </submittedName>
</protein>
<sequence>MQKFSYWIGPFIATMVPLSLFIYLKLEPSIDLIISVPKEHFIIVSMVALLSTVISLAVGVSGTKLRNIHVTFLSLAFISLTEIFALHGLATPGFIIDASSLPGVAAQLSILFAVFWLWLSSLSSDHPVVLYISSFQKWLVPVWTIILGVCCVLAMLFPQLANVIPVNQNPLNWLITAMIITLSLHAIIRYMYSYRFSRLPLQLTIVYSTCWLMVSQVIMILGEMWRISWWLYHFLLLFSVIMMLIGLVRQYASKSSVTMAVKSLFHSNPVERIEACISPSIKALVVATEASDEYTAGHNFRVALFALQIAEEMGVTPDQLRALAQGGVVHDVGKLQVPDHILNKPGQLTEEERAMIELHPVTGYEMCKRLGFMKEELDIIRYHHERWDGSGYPDRLKGKEIPFLARILAVADVYDALTSNRSYRKAWTNEAAMKVILEEKGSHFDADCVDAWVRVCQRNPDTYQHLVKNFNEEESHSVS</sequence>
<feature type="transmembrane region" description="Helical" evidence="1">
    <location>
        <begin position="227"/>
        <end position="248"/>
    </location>
</feature>
<name>A0ABS2N5E0_9BACI</name>
<dbReference type="NCBIfam" id="TIGR00277">
    <property type="entry name" value="HDIG"/>
    <property type="match status" value="1"/>
</dbReference>
<dbReference type="EMBL" id="JAFBDR010000031">
    <property type="protein sequence ID" value="MBM7573367.1"/>
    <property type="molecule type" value="Genomic_DNA"/>
</dbReference>
<dbReference type="PROSITE" id="PS51832">
    <property type="entry name" value="HD_GYP"/>
    <property type="match status" value="1"/>
</dbReference>
<dbReference type="InterPro" id="IPR037522">
    <property type="entry name" value="HD_GYP_dom"/>
</dbReference>
<organism evidence="3 4">
    <name type="scientific">Aquibacillus albus</name>
    <dbReference type="NCBI Taxonomy" id="1168171"/>
    <lineage>
        <taxon>Bacteria</taxon>
        <taxon>Bacillati</taxon>
        <taxon>Bacillota</taxon>
        <taxon>Bacilli</taxon>
        <taxon>Bacillales</taxon>
        <taxon>Bacillaceae</taxon>
        <taxon>Aquibacillus</taxon>
    </lineage>
</organism>
<dbReference type="Pfam" id="PF13487">
    <property type="entry name" value="HD_5"/>
    <property type="match status" value="1"/>
</dbReference>
<dbReference type="Gene3D" id="1.10.3210.10">
    <property type="entry name" value="Hypothetical protein af1432"/>
    <property type="match status" value="1"/>
</dbReference>
<proteinExistence type="predicted"/>
<dbReference type="SMART" id="SM00471">
    <property type="entry name" value="HDc"/>
    <property type="match status" value="1"/>
</dbReference>
<dbReference type="RefSeq" id="WP_204502014.1">
    <property type="nucleotide sequence ID" value="NZ_JAFBDR010000031.1"/>
</dbReference>
<keyword evidence="1" id="KW-1133">Transmembrane helix</keyword>
<feature type="transmembrane region" description="Helical" evidence="1">
    <location>
        <begin position="72"/>
        <end position="95"/>
    </location>
</feature>
<dbReference type="PANTHER" id="PTHR43155">
    <property type="entry name" value="CYCLIC DI-GMP PHOSPHODIESTERASE PA4108-RELATED"/>
    <property type="match status" value="1"/>
</dbReference>
<feature type="transmembrane region" description="Helical" evidence="1">
    <location>
        <begin position="204"/>
        <end position="221"/>
    </location>
</feature>
<evidence type="ECO:0000259" key="2">
    <source>
        <dbReference type="PROSITE" id="PS51832"/>
    </source>
</evidence>
<comment type="caution">
    <text evidence="3">The sequence shown here is derived from an EMBL/GenBank/DDBJ whole genome shotgun (WGS) entry which is preliminary data.</text>
</comment>
<feature type="transmembrane region" description="Helical" evidence="1">
    <location>
        <begin position="41"/>
        <end position="60"/>
    </location>
</feature>
<feature type="transmembrane region" description="Helical" evidence="1">
    <location>
        <begin position="140"/>
        <end position="161"/>
    </location>
</feature>
<accession>A0ABS2N5E0</accession>